<dbReference type="OrthoDB" id="9796017at2"/>
<evidence type="ECO:0000259" key="10">
    <source>
        <dbReference type="PROSITE" id="PS51012"/>
    </source>
</evidence>
<comment type="similarity">
    <text evidence="2 9">Belongs to the ABC-2 integral membrane protein family.</text>
</comment>
<dbReference type="EMBL" id="JRFJ01000003">
    <property type="protein sequence ID" value="KHJ54114.1"/>
    <property type="molecule type" value="Genomic_DNA"/>
</dbReference>
<name>A0A0B1Q173_9HYPH</name>
<comment type="caution">
    <text evidence="11">The sequence shown here is derived from an EMBL/GenBank/DDBJ whole genome shotgun (WGS) entry which is preliminary data.</text>
</comment>
<feature type="domain" description="ABC transmembrane type-2" evidence="10">
    <location>
        <begin position="32"/>
        <end position="252"/>
    </location>
</feature>
<dbReference type="GO" id="GO:0005886">
    <property type="term" value="C:plasma membrane"/>
    <property type="evidence" value="ECO:0007669"/>
    <property type="project" value="UniProtKB-SubCell"/>
</dbReference>
<evidence type="ECO:0000256" key="4">
    <source>
        <dbReference type="ARBA" id="ARBA00022475"/>
    </source>
</evidence>
<keyword evidence="8 9" id="KW-0472">Membrane</keyword>
<accession>A0A0B1Q173</accession>
<evidence type="ECO:0000256" key="2">
    <source>
        <dbReference type="ARBA" id="ARBA00007783"/>
    </source>
</evidence>
<evidence type="ECO:0000256" key="6">
    <source>
        <dbReference type="ARBA" id="ARBA00022989"/>
    </source>
</evidence>
<dbReference type="Proteomes" id="UP000030826">
    <property type="component" value="Unassembled WGS sequence"/>
</dbReference>
<keyword evidence="5 9" id="KW-0812">Transmembrane</keyword>
<evidence type="ECO:0000313" key="11">
    <source>
        <dbReference type="EMBL" id="KHJ54114.1"/>
    </source>
</evidence>
<keyword evidence="6 9" id="KW-1133">Transmembrane helix</keyword>
<keyword evidence="4 9" id="KW-1003">Cell membrane</keyword>
<organism evidence="11 12">
    <name type="scientific">Aureimonas altamirensis</name>
    <dbReference type="NCBI Taxonomy" id="370622"/>
    <lineage>
        <taxon>Bacteria</taxon>
        <taxon>Pseudomonadati</taxon>
        <taxon>Pseudomonadota</taxon>
        <taxon>Alphaproteobacteria</taxon>
        <taxon>Hyphomicrobiales</taxon>
        <taxon>Aurantimonadaceae</taxon>
        <taxon>Aureimonas</taxon>
    </lineage>
</organism>
<proteinExistence type="inferred from homology"/>
<dbReference type="InterPro" id="IPR047817">
    <property type="entry name" value="ABC2_TM_bact-type"/>
</dbReference>
<dbReference type="PANTHER" id="PTHR30413">
    <property type="entry name" value="INNER MEMBRANE TRANSPORT PERMEASE"/>
    <property type="match status" value="1"/>
</dbReference>
<gene>
    <name evidence="11" type="ORF">LA66_11600</name>
</gene>
<evidence type="ECO:0000256" key="7">
    <source>
        <dbReference type="ARBA" id="ARBA00023047"/>
    </source>
</evidence>
<feature type="transmembrane region" description="Helical" evidence="9">
    <location>
        <begin position="171"/>
        <end position="190"/>
    </location>
</feature>
<feature type="transmembrane region" description="Helical" evidence="9">
    <location>
        <begin position="64"/>
        <end position="89"/>
    </location>
</feature>
<feature type="transmembrane region" description="Helical" evidence="9">
    <location>
        <begin position="136"/>
        <end position="164"/>
    </location>
</feature>
<dbReference type="InterPro" id="IPR013525">
    <property type="entry name" value="ABC2_TM"/>
</dbReference>
<sequence length="260" mass="29373">MKRYIVDIWKARHFWWHLSQADLRARFRRSFFGILWTILQPLGLTILISLVFSRLFNQPIAEYAPYILSGIIVWEYISGTAVSGALGFVQADAYIKQIRHPLAIYTLRIAVTGCIVMSMASLALLSWVVVSMPQNIGWSWLGALLIFPLALMIAWPLSTIMAYVGVRFRDLPSALALILQAVWFISPVYFKASMFRDGGMHALVDYNPIYHLLQIVRAPFLEGTWPSTTNILWCVGTAAVLTLVAAAMGARTEKKVIFYL</sequence>
<dbReference type="RefSeq" id="WP_039193214.1">
    <property type="nucleotide sequence ID" value="NZ_JRFJ01000003.1"/>
</dbReference>
<evidence type="ECO:0000256" key="1">
    <source>
        <dbReference type="ARBA" id="ARBA00004651"/>
    </source>
</evidence>
<evidence type="ECO:0000256" key="9">
    <source>
        <dbReference type="RuleBase" id="RU361157"/>
    </source>
</evidence>
<dbReference type="PANTHER" id="PTHR30413:SF10">
    <property type="entry name" value="CAPSULE POLYSACCHARIDE EXPORT INNER-MEMBRANE PROTEIN CTRC"/>
    <property type="match status" value="1"/>
</dbReference>
<dbReference type="AlphaFoldDB" id="A0A0B1Q173"/>
<protein>
    <recommendedName>
        <fullName evidence="9">Transport permease protein</fullName>
    </recommendedName>
</protein>
<keyword evidence="7" id="KW-0625">Polysaccharide transport</keyword>
<evidence type="ECO:0000256" key="8">
    <source>
        <dbReference type="ARBA" id="ARBA00023136"/>
    </source>
</evidence>
<dbReference type="Pfam" id="PF01061">
    <property type="entry name" value="ABC2_membrane"/>
    <property type="match status" value="1"/>
</dbReference>
<keyword evidence="7" id="KW-0762">Sugar transport</keyword>
<dbReference type="STRING" id="370622.LA66_11600"/>
<evidence type="ECO:0000256" key="5">
    <source>
        <dbReference type="ARBA" id="ARBA00022692"/>
    </source>
</evidence>
<evidence type="ECO:0000256" key="3">
    <source>
        <dbReference type="ARBA" id="ARBA00022448"/>
    </source>
</evidence>
<feature type="transmembrane region" description="Helical" evidence="9">
    <location>
        <begin position="31"/>
        <end position="52"/>
    </location>
</feature>
<dbReference type="GO" id="GO:0140359">
    <property type="term" value="F:ABC-type transporter activity"/>
    <property type="evidence" value="ECO:0007669"/>
    <property type="project" value="InterPro"/>
</dbReference>
<keyword evidence="3 9" id="KW-0813">Transport</keyword>
<feature type="transmembrane region" description="Helical" evidence="9">
    <location>
        <begin position="230"/>
        <end position="250"/>
    </location>
</feature>
<reference evidence="11 12" key="1">
    <citation type="submission" date="2014-09" db="EMBL/GenBank/DDBJ databases">
        <title>Isolation and characterization of Aurantimonas altamirensis ON-56566 from clinical sample following a dog bite.</title>
        <authorList>
            <person name="Eshaghi A."/>
            <person name="Li A."/>
            <person name="Shahinas D."/>
            <person name="Bahn P."/>
            <person name="Kus J.V."/>
            <person name="Patel S.N."/>
        </authorList>
    </citation>
    <scope>NUCLEOTIDE SEQUENCE [LARGE SCALE GENOMIC DNA]</scope>
    <source>
        <strain evidence="11 12">ON-56566</strain>
    </source>
</reference>
<comment type="subcellular location">
    <subcellularLocation>
        <location evidence="9">Cell inner membrane</location>
        <topology evidence="9">Multi-pass membrane protein</topology>
    </subcellularLocation>
    <subcellularLocation>
        <location evidence="1">Cell membrane</location>
        <topology evidence="1">Multi-pass membrane protein</topology>
    </subcellularLocation>
</comment>
<dbReference type="GO" id="GO:0015920">
    <property type="term" value="P:lipopolysaccharide transport"/>
    <property type="evidence" value="ECO:0007669"/>
    <property type="project" value="TreeGrafter"/>
</dbReference>
<dbReference type="PROSITE" id="PS51012">
    <property type="entry name" value="ABC_TM2"/>
    <property type="match status" value="1"/>
</dbReference>
<evidence type="ECO:0000313" key="12">
    <source>
        <dbReference type="Proteomes" id="UP000030826"/>
    </source>
</evidence>
<feature type="transmembrane region" description="Helical" evidence="9">
    <location>
        <begin position="109"/>
        <end position="130"/>
    </location>
</feature>
<dbReference type="GO" id="GO:0015774">
    <property type="term" value="P:polysaccharide transport"/>
    <property type="evidence" value="ECO:0007669"/>
    <property type="project" value="UniProtKB-KW"/>
</dbReference>